<dbReference type="InterPro" id="IPR008942">
    <property type="entry name" value="ENTH_VHS"/>
</dbReference>
<protein>
    <recommendedName>
        <fullName evidence="2">CID domain-containing protein</fullName>
    </recommendedName>
</protein>
<gene>
    <name evidence="3" type="ORF">BN9_001900</name>
</gene>
<reference evidence="3 4" key="1">
    <citation type="submission" date="2012-05" db="EMBL/GenBank/DDBJ databases">
        <title>Recombination and specialization in a pathogen metapopulation.</title>
        <authorList>
            <person name="Gardiner A."/>
            <person name="Kemen E."/>
            <person name="Schultz-Larsen T."/>
            <person name="MacLean D."/>
            <person name="Van Oosterhout C."/>
            <person name="Jones J.D.G."/>
        </authorList>
    </citation>
    <scope>NUCLEOTIDE SEQUENCE [LARGE SCALE GENOMIC DNA]</scope>
    <source>
        <strain evidence="3 4">Ac Nc2</strain>
    </source>
</reference>
<evidence type="ECO:0000313" key="4">
    <source>
        <dbReference type="Proteomes" id="UP000053237"/>
    </source>
</evidence>
<feature type="region of interest" description="Disordered" evidence="1">
    <location>
        <begin position="165"/>
        <end position="193"/>
    </location>
</feature>
<dbReference type="Proteomes" id="UP000053237">
    <property type="component" value="Unassembled WGS sequence"/>
</dbReference>
<feature type="region of interest" description="Disordered" evidence="1">
    <location>
        <begin position="342"/>
        <end position="362"/>
    </location>
</feature>
<dbReference type="AlphaFoldDB" id="A0A024FYD8"/>
<keyword evidence="4" id="KW-1185">Reference proteome</keyword>
<dbReference type="STRING" id="65357.A0A024FYD8"/>
<dbReference type="Pfam" id="PF04818">
    <property type="entry name" value="CID"/>
    <property type="match status" value="1"/>
</dbReference>
<dbReference type="InParanoid" id="A0A024FYD8"/>
<dbReference type="PROSITE" id="PS51391">
    <property type="entry name" value="CID"/>
    <property type="match status" value="1"/>
</dbReference>
<sequence>MEHFFVELRQLDETQERVEAVSDVMLKISGYSLDESEGDPSDDFEATKANIETMVEAWMHELRTSDINRERIAFLYVANHVLHKVKGEEKDGQHEMVAQLVEALRQHLNEAVSLVSNSPMDRQVVIRLLELWHQKVFFSENDIFELWKCTGEEIPDFLQAIAKRSSQDLQNDPSEHHQHAKTFSTGVDPNEKEKIPEPELPMKLNAHSANPVLDAMKQIDYRISAIKYLNEKLNKEHQYLLHHGTARYKTPEDFLNDRTTTCRQMKDNIEDCLRLVRIRNKFMSELPNLQKQLQIAVEKIKSEEVSASAKVETKLEQCDMIDIGLADLSELREKYPEDWAKQAYQSSQRRKKREEEQRQKEEEIARLQQEAIAESVVHAQNLESDMNQTRNDLTALSKGIGEAQAESEAKTEEAHEMVWHPVLKELVPLQSLNLEWEDWRDH</sequence>
<name>A0A024FYD8_9STRA</name>
<feature type="domain" description="CID" evidence="2">
    <location>
        <begin position="1"/>
        <end position="154"/>
    </location>
</feature>
<accession>A0A024FYD8</accession>
<proteinExistence type="predicted"/>
<dbReference type="InterPro" id="IPR006569">
    <property type="entry name" value="CID_dom"/>
</dbReference>
<organism evidence="3 4">
    <name type="scientific">Albugo candida</name>
    <dbReference type="NCBI Taxonomy" id="65357"/>
    <lineage>
        <taxon>Eukaryota</taxon>
        <taxon>Sar</taxon>
        <taxon>Stramenopiles</taxon>
        <taxon>Oomycota</taxon>
        <taxon>Peronosporomycetes</taxon>
        <taxon>Albuginales</taxon>
        <taxon>Albuginaceae</taxon>
        <taxon>Albugo</taxon>
    </lineage>
</organism>
<evidence type="ECO:0000256" key="1">
    <source>
        <dbReference type="SAM" id="MobiDB-lite"/>
    </source>
</evidence>
<comment type="caution">
    <text evidence="3">The sequence shown here is derived from an EMBL/GenBank/DDBJ whole genome shotgun (WGS) entry which is preliminary data.</text>
</comment>
<dbReference type="OrthoDB" id="10069473at2759"/>
<evidence type="ECO:0000313" key="3">
    <source>
        <dbReference type="EMBL" id="CCI39407.1"/>
    </source>
</evidence>
<dbReference type="Gene3D" id="1.25.40.90">
    <property type="match status" value="1"/>
</dbReference>
<evidence type="ECO:0000259" key="2">
    <source>
        <dbReference type="PROSITE" id="PS51391"/>
    </source>
</evidence>
<dbReference type="EMBL" id="CAIX01000001">
    <property type="protein sequence ID" value="CCI39407.1"/>
    <property type="molecule type" value="Genomic_DNA"/>
</dbReference>
<feature type="compositionally biased region" description="Basic and acidic residues" evidence="1">
    <location>
        <begin position="353"/>
        <end position="362"/>
    </location>
</feature>